<dbReference type="VEuPathDB" id="MicrosporidiaDB:NBO_6g0036"/>
<dbReference type="GO" id="GO:0005840">
    <property type="term" value="C:ribosome"/>
    <property type="evidence" value="ECO:0007669"/>
    <property type="project" value="UniProtKB-KW"/>
</dbReference>
<dbReference type="InterPro" id="IPR006846">
    <property type="entry name" value="Ribosomal_eS30"/>
</dbReference>
<evidence type="ECO:0000256" key="2">
    <source>
        <dbReference type="ARBA" id="ARBA00023274"/>
    </source>
</evidence>
<feature type="compositionally biased region" description="Basic residues" evidence="4">
    <location>
        <begin position="24"/>
        <end position="36"/>
    </location>
</feature>
<evidence type="ECO:0000256" key="3">
    <source>
        <dbReference type="RuleBase" id="RU364011"/>
    </source>
</evidence>
<evidence type="ECO:0000256" key="4">
    <source>
        <dbReference type="SAM" id="MobiDB-lite"/>
    </source>
</evidence>
<evidence type="ECO:0000256" key="1">
    <source>
        <dbReference type="ARBA" id="ARBA00022980"/>
    </source>
</evidence>
<comment type="similarity">
    <text evidence="3">Belongs to the eukaryotic ribosomal protein eS30 family.</text>
</comment>
<dbReference type="EMBL" id="HQ291401">
    <property type="protein sequence ID" value="ADZ95654.1"/>
    <property type="molecule type" value="mRNA"/>
</dbReference>
<sequence>MAKQISLTKTGKVRNQTPKVPKQEKRRSRTGRARQRRVYEHRVEIGYFECNGKMKLNIKA</sequence>
<evidence type="ECO:0000313" key="5">
    <source>
        <dbReference type="EMBL" id="ADZ95654.1"/>
    </source>
</evidence>
<dbReference type="GO" id="GO:0003735">
    <property type="term" value="F:structural constituent of ribosome"/>
    <property type="evidence" value="ECO:0007669"/>
    <property type="project" value="UniProtKB-UniRule"/>
</dbReference>
<dbReference type="AlphaFoldDB" id="F2X123"/>
<reference evidence="5" key="1">
    <citation type="submission" date="2010-09" db="EMBL/GenBank/DDBJ databases">
        <title>The organization of cytoplasmic ribosomal protein genes in microsporidian Nosema bombycis genome.</title>
        <authorList>
            <person name="Liu H."/>
            <person name="Pan G."/>
            <person name="Li T."/>
            <person name="Huang W."/>
            <person name="Zhou Z."/>
        </authorList>
    </citation>
    <scope>NUCLEOTIDE SEQUENCE</scope>
    <source>
        <strain evidence="5">CQ1</strain>
    </source>
</reference>
<dbReference type="Pfam" id="PF04758">
    <property type="entry name" value="Ribosomal_S30"/>
    <property type="match status" value="1"/>
</dbReference>
<feature type="region of interest" description="Disordered" evidence="4">
    <location>
        <begin position="1"/>
        <end position="37"/>
    </location>
</feature>
<dbReference type="GO" id="GO:0006412">
    <property type="term" value="P:translation"/>
    <property type="evidence" value="ECO:0007669"/>
    <property type="project" value="InterPro"/>
</dbReference>
<keyword evidence="1 3" id="KW-0689">Ribosomal protein</keyword>
<accession>F2X123</accession>
<dbReference type="GO" id="GO:1990904">
    <property type="term" value="C:ribonucleoprotein complex"/>
    <property type="evidence" value="ECO:0007669"/>
    <property type="project" value="UniProtKB-KW"/>
</dbReference>
<dbReference type="OMA" id="FKNGTMR"/>
<protein>
    <recommendedName>
        <fullName evidence="3">40S ribosomal protein S30</fullName>
    </recommendedName>
</protein>
<keyword evidence="2 3" id="KW-0687">Ribonucleoprotein</keyword>
<proteinExistence type="evidence at transcript level"/>
<feature type="compositionally biased region" description="Polar residues" evidence="4">
    <location>
        <begin position="1"/>
        <end position="18"/>
    </location>
</feature>
<name>F2X123_NOSBO</name>
<organism evidence="5">
    <name type="scientific">Nosema bombycis</name>
    <name type="common">Microsporidian parasite</name>
    <name type="synonym">Pebrine of silkworm</name>
    <dbReference type="NCBI Taxonomy" id="27978"/>
    <lineage>
        <taxon>Eukaryota</taxon>
        <taxon>Fungi</taxon>
        <taxon>Fungi incertae sedis</taxon>
        <taxon>Microsporidia</taxon>
        <taxon>Nosematidae</taxon>
        <taxon>Nosema</taxon>
    </lineage>
</organism>